<accession>A0A8D8FVU1</accession>
<dbReference type="EMBL" id="HBUE01099706">
    <property type="protein sequence ID" value="CAG6484618.1"/>
    <property type="molecule type" value="Transcribed_RNA"/>
</dbReference>
<reference evidence="1" key="1">
    <citation type="submission" date="2021-05" db="EMBL/GenBank/DDBJ databases">
        <authorList>
            <person name="Alioto T."/>
            <person name="Alioto T."/>
            <person name="Gomez Garrido J."/>
        </authorList>
    </citation>
    <scope>NUCLEOTIDE SEQUENCE</scope>
</reference>
<protein>
    <submittedName>
        <fullName evidence="1">(northern house mosquito) hypothetical protein</fullName>
    </submittedName>
</protein>
<organism evidence="1">
    <name type="scientific">Culex pipiens</name>
    <name type="common">House mosquito</name>
    <dbReference type="NCBI Taxonomy" id="7175"/>
    <lineage>
        <taxon>Eukaryota</taxon>
        <taxon>Metazoa</taxon>
        <taxon>Ecdysozoa</taxon>
        <taxon>Arthropoda</taxon>
        <taxon>Hexapoda</taxon>
        <taxon>Insecta</taxon>
        <taxon>Pterygota</taxon>
        <taxon>Neoptera</taxon>
        <taxon>Endopterygota</taxon>
        <taxon>Diptera</taxon>
        <taxon>Nematocera</taxon>
        <taxon>Culicoidea</taxon>
        <taxon>Culicidae</taxon>
        <taxon>Culicinae</taxon>
        <taxon>Culicini</taxon>
        <taxon>Culex</taxon>
        <taxon>Culex</taxon>
    </lineage>
</organism>
<name>A0A8D8FVU1_CULPI</name>
<sequence length="101" mass="11243">MMIEATCACVRTTKFSLSFFSLSEVEFSQDLFFWLSSVPLDVGLLNRPGWMDRTGGDARAGQFKDPATYLIPGRLRNWNLKAVETSPTTKVRPGNGQLPEA</sequence>
<dbReference type="AlphaFoldDB" id="A0A8D8FVU1"/>
<evidence type="ECO:0000313" key="1">
    <source>
        <dbReference type="EMBL" id="CAG6484618.1"/>
    </source>
</evidence>
<proteinExistence type="predicted"/>